<name>A0A1G6NUE5_9BACL</name>
<dbReference type="OrthoDB" id="2374151at2"/>
<feature type="compositionally biased region" description="Polar residues" evidence="5">
    <location>
        <begin position="257"/>
        <end position="266"/>
    </location>
</feature>
<feature type="transmembrane region" description="Helical" evidence="6">
    <location>
        <begin position="160"/>
        <end position="180"/>
    </location>
</feature>
<feature type="transmembrane region" description="Helical" evidence="6">
    <location>
        <begin position="217"/>
        <end position="238"/>
    </location>
</feature>
<dbReference type="InterPro" id="IPR003689">
    <property type="entry name" value="ZIP"/>
</dbReference>
<accession>A0A1G6NUE5</accession>
<dbReference type="GO" id="GO:0005385">
    <property type="term" value="F:zinc ion transmembrane transporter activity"/>
    <property type="evidence" value="ECO:0007669"/>
    <property type="project" value="TreeGrafter"/>
</dbReference>
<feature type="transmembrane region" description="Helical" evidence="6">
    <location>
        <begin position="93"/>
        <end position="117"/>
    </location>
</feature>
<comment type="subcellular location">
    <subcellularLocation>
        <location evidence="1">Membrane</location>
        <topology evidence="1">Multi-pass membrane protein</topology>
    </subcellularLocation>
</comment>
<dbReference type="EMBL" id="FMZA01000014">
    <property type="protein sequence ID" value="SDC70857.1"/>
    <property type="molecule type" value="Genomic_DNA"/>
</dbReference>
<dbReference type="STRING" id="1236220.SAMN04488112_11419"/>
<dbReference type="AlphaFoldDB" id="A0A1G6NUE5"/>
<evidence type="ECO:0000256" key="1">
    <source>
        <dbReference type="ARBA" id="ARBA00004141"/>
    </source>
</evidence>
<evidence type="ECO:0000256" key="4">
    <source>
        <dbReference type="ARBA" id="ARBA00023136"/>
    </source>
</evidence>
<feature type="transmembrane region" description="Helical" evidence="6">
    <location>
        <begin position="63"/>
        <end position="81"/>
    </location>
</feature>
<dbReference type="GO" id="GO:0016020">
    <property type="term" value="C:membrane"/>
    <property type="evidence" value="ECO:0007669"/>
    <property type="project" value="UniProtKB-SubCell"/>
</dbReference>
<protein>
    <submittedName>
        <fullName evidence="7">Zinc transporter ZupT</fullName>
    </submittedName>
</protein>
<dbReference type="Proteomes" id="UP000199387">
    <property type="component" value="Unassembled WGS sequence"/>
</dbReference>
<sequence>MMTVWEWTLVAVIGYVIGASAVGWKKKWSRRGLDIWLAISTGLLTAVAIAGMLPHGWSEVSTPSVWVLAGLLIAFLFQQGFRGADTEERRNSHMVWSVLTGMGIHAFFEGVALAAGFLTDIRLGVAVLAGLVLHKIPEGMAMASLAIARWGNRKQALGSALLLGACTALGTLAAGLMTGLTQIGTGIPLLFSAGILIYISGTELWPKVNEGGGRKNIAWVLAGVLIYGVLGWGSHYLFPGHSQDSHPHSHPHEASNVERSISMKTY</sequence>
<keyword evidence="2 6" id="KW-0812">Transmembrane</keyword>
<reference evidence="7 8" key="1">
    <citation type="submission" date="2016-10" db="EMBL/GenBank/DDBJ databases">
        <authorList>
            <person name="de Groot N.N."/>
        </authorList>
    </citation>
    <scope>NUCLEOTIDE SEQUENCE [LARGE SCALE GENOMIC DNA]</scope>
    <source>
        <strain evidence="7 8">DSM 45514</strain>
    </source>
</reference>
<evidence type="ECO:0000256" key="2">
    <source>
        <dbReference type="ARBA" id="ARBA00022692"/>
    </source>
</evidence>
<evidence type="ECO:0000256" key="5">
    <source>
        <dbReference type="SAM" id="MobiDB-lite"/>
    </source>
</evidence>
<keyword evidence="8" id="KW-1185">Reference proteome</keyword>
<gene>
    <name evidence="7" type="ORF">SAMN04488112_11419</name>
</gene>
<feature type="region of interest" description="Disordered" evidence="5">
    <location>
        <begin position="243"/>
        <end position="266"/>
    </location>
</feature>
<evidence type="ECO:0000256" key="3">
    <source>
        <dbReference type="ARBA" id="ARBA00022989"/>
    </source>
</evidence>
<organism evidence="7 8">
    <name type="scientific">Melghirimyces thermohalophilus</name>
    <dbReference type="NCBI Taxonomy" id="1236220"/>
    <lineage>
        <taxon>Bacteria</taxon>
        <taxon>Bacillati</taxon>
        <taxon>Bacillota</taxon>
        <taxon>Bacilli</taxon>
        <taxon>Bacillales</taxon>
        <taxon>Thermoactinomycetaceae</taxon>
        <taxon>Melghirimyces</taxon>
    </lineage>
</organism>
<dbReference type="Pfam" id="PF02535">
    <property type="entry name" value="Zip"/>
    <property type="match status" value="1"/>
</dbReference>
<feature type="transmembrane region" description="Helical" evidence="6">
    <location>
        <begin position="6"/>
        <end position="24"/>
    </location>
</feature>
<keyword evidence="4 6" id="KW-0472">Membrane</keyword>
<dbReference type="PANTHER" id="PTHR11040:SF44">
    <property type="entry name" value="PROTEIN ZNTC-RELATED"/>
    <property type="match status" value="1"/>
</dbReference>
<feature type="transmembrane region" description="Helical" evidence="6">
    <location>
        <begin position="186"/>
        <end position="205"/>
    </location>
</feature>
<feature type="transmembrane region" description="Helical" evidence="6">
    <location>
        <begin position="123"/>
        <end position="148"/>
    </location>
</feature>
<keyword evidence="3 6" id="KW-1133">Transmembrane helix</keyword>
<evidence type="ECO:0000313" key="8">
    <source>
        <dbReference type="Proteomes" id="UP000199387"/>
    </source>
</evidence>
<evidence type="ECO:0000313" key="7">
    <source>
        <dbReference type="EMBL" id="SDC70857.1"/>
    </source>
</evidence>
<dbReference type="PANTHER" id="PTHR11040">
    <property type="entry name" value="ZINC/IRON TRANSPORTER"/>
    <property type="match status" value="1"/>
</dbReference>
<proteinExistence type="predicted"/>
<feature type="compositionally biased region" description="Basic and acidic residues" evidence="5">
    <location>
        <begin position="243"/>
        <end position="256"/>
    </location>
</feature>
<feature type="transmembrane region" description="Helical" evidence="6">
    <location>
        <begin position="36"/>
        <end position="57"/>
    </location>
</feature>
<evidence type="ECO:0000256" key="6">
    <source>
        <dbReference type="SAM" id="Phobius"/>
    </source>
</evidence>